<dbReference type="PROSITE" id="PS50164">
    <property type="entry name" value="GIY_YIG"/>
    <property type="match status" value="1"/>
</dbReference>
<dbReference type="PANTHER" id="PTHR34477:SF1">
    <property type="entry name" value="UPF0213 PROTEIN YHBQ"/>
    <property type="match status" value="1"/>
</dbReference>
<proteinExistence type="inferred from homology"/>
<dbReference type="PANTHER" id="PTHR34477">
    <property type="entry name" value="UPF0213 PROTEIN YHBQ"/>
    <property type="match status" value="1"/>
</dbReference>
<reference evidence="3 4" key="1">
    <citation type="journal article" date="2016" name="Nat. Commun.">
        <title>Thousands of microbial genomes shed light on interconnected biogeochemical processes in an aquifer system.</title>
        <authorList>
            <person name="Anantharaman K."/>
            <person name="Brown C.T."/>
            <person name="Hug L.A."/>
            <person name="Sharon I."/>
            <person name="Castelle C.J."/>
            <person name="Probst A.J."/>
            <person name="Thomas B.C."/>
            <person name="Singh A."/>
            <person name="Wilkins M.J."/>
            <person name="Karaoz U."/>
            <person name="Brodie E.L."/>
            <person name="Williams K.H."/>
            <person name="Hubbard S.S."/>
            <person name="Banfield J.F."/>
        </authorList>
    </citation>
    <scope>NUCLEOTIDE SEQUENCE [LARGE SCALE GENOMIC DNA]</scope>
</reference>
<dbReference type="Proteomes" id="UP000177050">
    <property type="component" value="Unassembled WGS sequence"/>
</dbReference>
<accession>A0A1F7L133</accession>
<dbReference type="AlphaFoldDB" id="A0A1F7L133"/>
<evidence type="ECO:0000313" key="3">
    <source>
        <dbReference type="EMBL" id="OGK73776.1"/>
    </source>
</evidence>
<evidence type="ECO:0000256" key="1">
    <source>
        <dbReference type="ARBA" id="ARBA00007435"/>
    </source>
</evidence>
<organism evidence="3 4">
    <name type="scientific">Candidatus Roizmanbacteria bacterium RIFOXYD1_FULL_38_12</name>
    <dbReference type="NCBI Taxonomy" id="1802093"/>
    <lineage>
        <taxon>Bacteria</taxon>
        <taxon>Candidatus Roizmaniibacteriota</taxon>
    </lineage>
</organism>
<gene>
    <name evidence="3" type="ORF">A3K52_03255</name>
</gene>
<dbReference type="Gene3D" id="3.40.1440.10">
    <property type="entry name" value="GIY-YIG endonuclease"/>
    <property type="match status" value="1"/>
</dbReference>
<name>A0A1F7L133_9BACT</name>
<dbReference type="InterPro" id="IPR000305">
    <property type="entry name" value="GIY-YIG_endonuc"/>
</dbReference>
<dbReference type="EMBL" id="MGBR01000001">
    <property type="protein sequence ID" value="OGK73776.1"/>
    <property type="molecule type" value="Genomic_DNA"/>
</dbReference>
<comment type="similarity">
    <text evidence="1">Belongs to the UPF0213 family.</text>
</comment>
<evidence type="ECO:0000313" key="4">
    <source>
        <dbReference type="Proteomes" id="UP000177050"/>
    </source>
</evidence>
<dbReference type="InterPro" id="IPR050190">
    <property type="entry name" value="UPF0213_domain"/>
</dbReference>
<evidence type="ECO:0000259" key="2">
    <source>
        <dbReference type="PROSITE" id="PS50164"/>
    </source>
</evidence>
<protein>
    <submittedName>
        <fullName evidence="3">Excinuclease ABC subunit C</fullName>
    </submittedName>
</protein>
<comment type="caution">
    <text evidence="3">The sequence shown here is derived from an EMBL/GenBank/DDBJ whole genome shotgun (WGS) entry which is preliminary data.</text>
</comment>
<dbReference type="InterPro" id="IPR035901">
    <property type="entry name" value="GIY-YIG_endonuc_sf"/>
</dbReference>
<dbReference type="Pfam" id="PF01541">
    <property type="entry name" value="GIY-YIG"/>
    <property type="match status" value="1"/>
</dbReference>
<dbReference type="CDD" id="cd10449">
    <property type="entry name" value="GIY-YIG_SLX1_like"/>
    <property type="match status" value="1"/>
</dbReference>
<feature type="domain" description="GIY-YIG" evidence="2">
    <location>
        <begin position="1"/>
        <end position="75"/>
    </location>
</feature>
<sequence length="88" mass="10819">MYYVYVLESKKDRKHYIGFTEDLNRRIIEHTKGEVESTKKRRPLELVYYEAYKYEKDARRQELLYKTGQGRRILQKRLRNKFDLGEVA</sequence>
<dbReference type="SUPFAM" id="SSF82771">
    <property type="entry name" value="GIY-YIG endonuclease"/>
    <property type="match status" value="1"/>
</dbReference>